<dbReference type="InterPro" id="IPR018484">
    <property type="entry name" value="FGGY_N"/>
</dbReference>
<gene>
    <name evidence="7" type="primary">lyx_1</name>
    <name evidence="7" type="ORF">NCTC13193_01960</name>
</gene>
<dbReference type="GO" id="GO:0016301">
    <property type="term" value="F:kinase activity"/>
    <property type="evidence" value="ECO:0007669"/>
    <property type="project" value="UniProtKB-KW"/>
</dbReference>
<comment type="similarity">
    <text evidence="1 4">Belongs to the FGGY kinase family.</text>
</comment>
<keyword evidence="3 4" id="KW-0418">Kinase</keyword>
<organism evidence="7 8">
    <name type="scientific">Serratia fonticola</name>
    <dbReference type="NCBI Taxonomy" id="47917"/>
    <lineage>
        <taxon>Bacteria</taxon>
        <taxon>Pseudomonadati</taxon>
        <taxon>Pseudomonadota</taxon>
        <taxon>Gammaproteobacteria</taxon>
        <taxon>Enterobacterales</taxon>
        <taxon>Yersiniaceae</taxon>
        <taxon>Serratia</taxon>
    </lineage>
</organism>
<reference evidence="7 8" key="1">
    <citation type="submission" date="2018-12" db="EMBL/GenBank/DDBJ databases">
        <authorList>
            <consortium name="Pathogen Informatics"/>
        </authorList>
    </citation>
    <scope>NUCLEOTIDE SEQUENCE [LARGE SCALE GENOMIC DNA]</scope>
    <source>
        <strain evidence="7 8">NCTC13193</strain>
    </source>
</reference>
<feature type="domain" description="Carbohydrate kinase FGGY C-terminal" evidence="6">
    <location>
        <begin position="259"/>
        <end position="442"/>
    </location>
</feature>
<keyword evidence="2 4" id="KW-0808">Transferase</keyword>
<dbReference type="InterPro" id="IPR043129">
    <property type="entry name" value="ATPase_NBD"/>
</dbReference>
<dbReference type="Pfam" id="PF02782">
    <property type="entry name" value="FGGY_C"/>
    <property type="match status" value="1"/>
</dbReference>
<dbReference type="GO" id="GO:0005975">
    <property type="term" value="P:carbohydrate metabolic process"/>
    <property type="evidence" value="ECO:0007669"/>
    <property type="project" value="InterPro"/>
</dbReference>
<dbReference type="Pfam" id="PF00370">
    <property type="entry name" value="FGGY_N"/>
    <property type="match status" value="1"/>
</dbReference>
<dbReference type="Proteomes" id="UP000270487">
    <property type="component" value="Chromosome"/>
</dbReference>
<evidence type="ECO:0000256" key="4">
    <source>
        <dbReference type="RuleBase" id="RU003733"/>
    </source>
</evidence>
<proteinExistence type="inferred from homology"/>
<dbReference type="PANTHER" id="PTHR43095">
    <property type="entry name" value="SUGAR KINASE"/>
    <property type="match status" value="1"/>
</dbReference>
<dbReference type="PIRSF" id="PIRSF000538">
    <property type="entry name" value="GlpK"/>
    <property type="match status" value="1"/>
</dbReference>
<accession>A0A448SIA3</accession>
<dbReference type="EC" id="2.7.1.-" evidence="7"/>
<evidence type="ECO:0000313" key="8">
    <source>
        <dbReference type="Proteomes" id="UP000270487"/>
    </source>
</evidence>
<dbReference type="InterPro" id="IPR018483">
    <property type="entry name" value="Carb_kinase_FGGY_CS"/>
</dbReference>
<evidence type="ECO:0000256" key="2">
    <source>
        <dbReference type="ARBA" id="ARBA00022679"/>
    </source>
</evidence>
<dbReference type="PROSITE" id="PS00445">
    <property type="entry name" value="FGGY_KINASES_2"/>
    <property type="match status" value="1"/>
</dbReference>
<evidence type="ECO:0000259" key="5">
    <source>
        <dbReference type="Pfam" id="PF00370"/>
    </source>
</evidence>
<dbReference type="PANTHER" id="PTHR43095:SF3">
    <property type="entry name" value="L-XYLULOSE_3-KETO-L-GULONATE KINASE"/>
    <property type="match status" value="1"/>
</dbReference>
<evidence type="ECO:0000259" key="6">
    <source>
        <dbReference type="Pfam" id="PF02782"/>
    </source>
</evidence>
<dbReference type="InterPro" id="IPR018485">
    <property type="entry name" value="FGGY_C"/>
</dbReference>
<dbReference type="InterPro" id="IPR000577">
    <property type="entry name" value="Carb_kinase_FGGY"/>
</dbReference>
<protein>
    <submittedName>
        <fullName evidence="7">L-xylulose/3-keto-L-gulonate kinase</fullName>
        <ecNumber evidence="7">2.7.1.-</ecNumber>
    </submittedName>
</protein>
<dbReference type="CDD" id="cd07802">
    <property type="entry name" value="ASKHA_NBD_FGGY_EcLyxK-like"/>
    <property type="match status" value="1"/>
</dbReference>
<dbReference type="InterPro" id="IPR050406">
    <property type="entry name" value="FGGY_Carb_Kinase"/>
</dbReference>
<evidence type="ECO:0000256" key="3">
    <source>
        <dbReference type="ARBA" id="ARBA00022777"/>
    </source>
</evidence>
<dbReference type="GO" id="GO:0016773">
    <property type="term" value="F:phosphotransferase activity, alcohol group as acceptor"/>
    <property type="evidence" value="ECO:0007669"/>
    <property type="project" value="InterPro"/>
</dbReference>
<sequence>MGYFLGIDIGGTLIKAGLYRANGEEIAVAECDGETISPQPGFSEREMEPLWRDLCQTIRQVLNLADITGDRVRGVSFSSHGKGLYAIDKKGLPVRNGIVSSDTRAGAMVVELQQQGIEAVTYPRSLQPIWNSHPAVLLRWLKQHEPAQYEAIDRVLMAHDYLRFRLTGEATAEITNISGSNLFNQQTADYDPVLMAAFGIEEVADKTAPLLGSAELAGQVTSTAAAQCGLPAGTAVYGGLFDVVGAALCSGVVDDRTLSAVAGTWSIATCVTENLIPSSHPFAWGRYCMEGRYFVHEGSPTSASNLAWFLRQFCDNDHQRYAQFNRWVQERSKQPSDITFLPYLFGSNLGSNLPGGLIGLGGHHDMADIVHAIYQGIVFSHLVHQDRLVALNPRVERIRMTGGPTQSDVWMQMFANAGNLPLEVVNIQQSGCRAAAICAAVGAGEYSSFTEAVQVIQPEVHTYYPDAAANRRLRDRFAGYLNIAHVLNEANQHANH</sequence>
<dbReference type="EMBL" id="LR134492">
    <property type="protein sequence ID" value="VEI67447.1"/>
    <property type="molecule type" value="Genomic_DNA"/>
</dbReference>
<dbReference type="Gene3D" id="3.30.420.40">
    <property type="match status" value="2"/>
</dbReference>
<feature type="domain" description="Carbohydrate kinase FGGY N-terminal" evidence="5">
    <location>
        <begin position="3"/>
        <end position="249"/>
    </location>
</feature>
<dbReference type="AlphaFoldDB" id="A0A448SIA3"/>
<evidence type="ECO:0000256" key="1">
    <source>
        <dbReference type="ARBA" id="ARBA00009156"/>
    </source>
</evidence>
<name>A0A448SIA3_SERFO</name>
<evidence type="ECO:0000313" key="7">
    <source>
        <dbReference type="EMBL" id="VEI67447.1"/>
    </source>
</evidence>
<dbReference type="SUPFAM" id="SSF53067">
    <property type="entry name" value="Actin-like ATPase domain"/>
    <property type="match status" value="2"/>
</dbReference>